<protein>
    <submittedName>
        <fullName evidence="1">Uncharacterized protein</fullName>
    </submittedName>
</protein>
<evidence type="ECO:0000313" key="2">
    <source>
        <dbReference type="Proteomes" id="UP001595528"/>
    </source>
</evidence>
<proteinExistence type="predicted"/>
<organism evidence="1 2">
    <name type="scientific">Marinibaculum pumilum</name>
    <dbReference type="NCBI Taxonomy" id="1766165"/>
    <lineage>
        <taxon>Bacteria</taxon>
        <taxon>Pseudomonadati</taxon>
        <taxon>Pseudomonadota</taxon>
        <taxon>Alphaproteobacteria</taxon>
        <taxon>Rhodospirillales</taxon>
        <taxon>Rhodospirillaceae</taxon>
        <taxon>Marinibaculum</taxon>
    </lineage>
</organism>
<keyword evidence="2" id="KW-1185">Reference proteome</keyword>
<sequence length="144" mass="14752">MALPAWAGSWAAAAAQGYPLRIDCPDAPLYAVGGLTLNRDMQAQGLVLLARLQHNRTGEVYDISCATAAATQPGNGGAASDASYQFVCTARGEGRRSGGAQASRDGKVPAGLGLDHPETRAAVTEAVCPAARLALSRFRAGLAE</sequence>
<accession>A0ABV7L6Z1</accession>
<evidence type="ECO:0000313" key="1">
    <source>
        <dbReference type="EMBL" id="MFC3230145.1"/>
    </source>
</evidence>
<name>A0ABV7L6Z1_9PROT</name>
<gene>
    <name evidence="1" type="ORF">ACFOGJ_23045</name>
</gene>
<dbReference type="Proteomes" id="UP001595528">
    <property type="component" value="Unassembled WGS sequence"/>
</dbReference>
<comment type="caution">
    <text evidence="1">The sequence shown here is derived from an EMBL/GenBank/DDBJ whole genome shotgun (WGS) entry which is preliminary data.</text>
</comment>
<dbReference type="EMBL" id="JBHRTR010000036">
    <property type="protein sequence ID" value="MFC3230145.1"/>
    <property type="molecule type" value="Genomic_DNA"/>
</dbReference>
<reference evidence="2" key="1">
    <citation type="journal article" date="2019" name="Int. J. Syst. Evol. Microbiol.">
        <title>The Global Catalogue of Microorganisms (GCM) 10K type strain sequencing project: providing services to taxonomists for standard genome sequencing and annotation.</title>
        <authorList>
            <consortium name="The Broad Institute Genomics Platform"/>
            <consortium name="The Broad Institute Genome Sequencing Center for Infectious Disease"/>
            <person name="Wu L."/>
            <person name="Ma J."/>
        </authorList>
    </citation>
    <scope>NUCLEOTIDE SEQUENCE [LARGE SCALE GENOMIC DNA]</scope>
    <source>
        <strain evidence="2">KCTC 42964</strain>
    </source>
</reference>
<dbReference type="RefSeq" id="WP_379905031.1">
    <property type="nucleotide sequence ID" value="NZ_JBHRTR010000036.1"/>
</dbReference>